<protein>
    <submittedName>
        <fullName evidence="8">LppX_LprAFG lipoprotein</fullName>
    </submittedName>
</protein>
<evidence type="ECO:0000256" key="6">
    <source>
        <dbReference type="ARBA" id="ARBA00023288"/>
    </source>
</evidence>
<gene>
    <name evidence="8" type="ORF">GCM10023147_44150</name>
</gene>
<evidence type="ECO:0000256" key="3">
    <source>
        <dbReference type="ARBA" id="ARBA00022475"/>
    </source>
</evidence>
<dbReference type="RefSeq" id="WP_345000199.1">
    <property type="nucleotide sequence ID" value="NZ_BAABFR010000104.1"/>
</dbReference>
<proteinExistence type="inferred from homology"/>
<sequence length="287" mass="29621">MNQSTRPTVNDHSADPRRLRRAALPAIAVVTVSAALLAGCTKGSSEGVSTSAAATSSSAVAESDTGIPSAQGAGSATPAAPVDLKNAPALLEQASQVTKMMHSVHIVMDVSKDVQGVPLQNLTGDVTNQPAVAAQGNGVFRIGDQYVQTKFVVVDGTLYAELTGNTYKNFGQAQKIYDPAVILNKDLGLGHLLESVTAPTVSGEETLAGTPTVRITGTVDSSVVDKIIPSKSQTGGPGTSGSLPITLWITQKAPYSLVQTKITMGKGDVTLQTSNWEKPVTIVKPTS</sequence>
<dbReference type="InterPro" id="IPR029046">
    <property type="entry name" value="LolA/LolB/LppX"/>
</dbReference>
<keyword evidence="3" id="KW-1003">Cell membrane</keyword>
<accession>A0ABP8KA15</accession>
<keyword evidence="3" id="KW-0472">Membrane</keyword>
<dbReference type="EMBL" id="BAABFR010000104">
    <property type="protein sequence ID" value="GAA4403035.1"/>
    <property type="molecule type" value="Genomic_DNA"/>
</dbReference>
<evidence type="ECO:0000256" key="5">
    <source>
        <dbReference type="ARBA" id="ARBA00023139"/>
    </source>
</evidence>
<organism evidence="8 9">
    <name type="scientific">Tsukamurella soli</name>
    <dbReference type="NCBI Taxonomy" id="644556"/>
    <lineage>
        <taxon>Bacteria</taxon>
        <taxon>Bacillati</taxon>
        <taxon>Actinomycetota</taxon>
        <taxon>Actinomycetes</taxon>
        <taxon>Mycobacteriales</taxon>
        <taxon>Tsukamurellaceae</taxon>
        <taxon>Tsukamurella</taxon>
    </lineage>
</organism>
<name>A0ABP8KA15_9ACTN</name>
<dbReference type="SUPFAM" id="SSF89392">
    <property type="entry name" value="Prokaryotic lipoproteins and lipoprotein localization factors"/>
    <property type="match status" value="1"/>
</dbReference>
<feature type="compositionally biased region" description="Low complexity" evidence="7">
    <location>
        <begin position="54"/>
        <end position="63"/>
    </location>
</feature>
<dbReference type="Gene3D" id="2.50.20.20">
    <property type="match status" value="1"/>
</dbReference>
<evidence type="ECO:0000256" key="2">
    <source>
        <dbReference type="ARBA" id="ARBA00009194"/>
    </source>
</evidence>
<evidence type="ECO:0000256" key="4">
    <source>
        <dbReference type="ARBA" id="ARBA00022729"/>
    </source>
</evidence>
<comment type="subcellular location">
    <subcellularLocation>
        <location evidence="1">Cell envelope</location>
    </subcellularLocation>
</comment>
<feature type="region of interest" description="Disordered" evidence="7">
    <location>
        <begin position="54"/>
        <end position="79"/>
    </location>
</feature>
<comment type="caution">
    <text evidence="8">The sequence shown here is derived from an EMBL/GenBank/DDBJ whole genome shotgun (WGS) entry which is preliminary data.</text>
</comment>
<dbReference type="Pfam" id="PF07161">
    <property type="entry name" value="LppX_LprAFG"/>
    <property type="match status" value="1"/>
</dbReference>
<keyword evidence="9" id="KW-1185">Reference proteome</keyword>
<keyword evidence="6 8" id="KW-0449">Lipoprotein</keyword>
<dbReference type="Proteomes" id="UP001500635">
    <property type="component" value="Unassembled WGS sequence"/>
</dbReference>
<comment type="similarity">
    <text evidence="2">Belongs to the LppX/LprAFG lipoprotein family.</text>
</comment>
<evidence type="ECO:0000256" key="7">
    <source>
        <dbReference type="SAM" id="MobiDB-lite"/>
    </source>
</evidence>
<evidence type="ECO:0000256" key="1">
    <source>
        <dbReference type="ARBA" id="ARBA00004196"/>
    </source>
</evidence>
<dbReference type="InterPro" id="IPR009830">
    <property type="entry name" value="LppX/LprAFG"/>
</dbReference>
<reference evidence="9" key="1">
    <citation type="journal article" date="2019" name="Int. J. Syst. Evol. Microbiol.">
        <title>The Global Catalogue of Microorganisms (GCM) 10K type strain sequencing project: providing services to taxonomists for standard genome sequencing and annotation.</title>
        <authorList>
            <consortium name="The Broad Institute Genomics Platform"/>
            <consortium name="The Broad Institute Genome Sequencing Center for Infectious Disease"/>
            <person name="Wu L."/>
            <person name="Ma J."/>
        </authorList>
    </citation>
    <scope>NUCLEOTIDE SEQUENCE [LARGE SCALE GENOMIC DNA]</scope>
    <source>
        <strain evidence="9">JCM 17688</strain>
    </source>
</reference>
<evidence type="ECO:0000313" key="8">
    <source>
        <dbReference type="EMBL" id="GAA4403035.1"/>
    </source>
</evidence>
<keyword evidence="5" id="KW-0564">Palmitate</keyword>
<evidence type="ECO:0000313" key="9">
    <source>
        <dbReference type="Proteomes" id="UP001500635"/>
    </source>
</evidence>
<keyword evidence="4" id="KW-0732">Signal</keyword>
<dbReference type="CDD" id="cd16334">
    <property type="entry name" value="LppX-like"/>
    <property type="match status" value="1"/>
</dbReference>